<keyword evidence="4" id="KW-1185">Reference proteome</keyword>
<keyword evidence="2" id="KW-1133">Transmembrane helix</keyword>
<feature type="region of interest" description="Disordered" evidence="1">
    <location>
        <begin position="707"/>
        <end position="731"/>
    </location>
</feature>
<feature type="compositionally biased region" description="Basic residues" evidence="1">
    <location>
        <begin position="345"/>
        <end position="355"/>
    </location>
</feature>
<feature type="transmembrane region" description="Helical" evidence="2">
    <location>
        <begin position="806"/>
        <end position="824"/>
    </location>
</feature>
<evidence type="ECO:0000256" key="2">
    <source>
        <dbReference type="SAM" id="Phobius"/>
    </source>
</evidence>
<protein>
    <submittedName>
        <fullName evidence="3">Uncharacterized protein</fullName>
    </submittedName>
</protein>
<evidence type="ECO:0000313" key="3">
    <source>
        <dbReference type="EMBL" id="CEM02186.1"/>
    </source>
</evidence>
<sequence>MKKACFWDAFEPPAMVKVLVALAVLAYRPVWSSKGLVDIFGSSESSYAYDACDVKYLAGGSYDIIKFRSESAETHCNTHRQQHICLCPSACVQPRPHTGSVDVRHVEWCCNSDTESSFKQVLLRAEKKFRLLYKDAAAADRVIMLKAKYNALRERLSEKEYDPRGAKEIDLAFTDFTRLAWKAQTDVQRIFTSISFQECQVEVLHYYHNFMCTLCTPELKKDYIKDGELNVLETSACQPVYDKCDKAINNIHFRMRRVAEEFAYFRRASERFVAEYTRVIQRKAGVTTTAAPETANTTTTTTTSSTEVPPAMVEKDEVVQAAQDLTNAVDQAHLSLLQLTGSSTHRTHTHTHSHRAAGDDGRSAEGPPPSDDDNGESSNATDTVPGGVFDDDPAENEKLLFDLIPEEKVFPDSRSFCDAFLSNLHVEDFAARMLYDKRNITYQMQDATQENSQDWKEFAHILSAEAHETIDNPLQEVIHTQREKEEEETLSFVQMTSQVTAHGSGSGSGKHHSHKHHHRHHHDHGKHHRRKPPQAFVEHTIAKTRQLPQLDESFPVLFDLARVCDAAHMSHYQQLYFQLQFLPNVPPTDPNNPRRRFAVHTPKIDESGTECTIERKGLRPGEPMYCFFPMDSSKHGTLEEIAKLDASQKDLKTCAKHSPTNEDPEEYNWCWTDPPIPESQWLNGVTRRWGKCESTDVCLNPDTPVWTSKDGSSKCPHPNDGRRRPPATYGGYPSGPAAGLLEGERVLMDEPRIDYEPLGAGDIRATFKKSRVALKEADHQYQDSDYKRDLDELADIKARSHGHRRATFLPLWLALVLVCMVALTRQ</sequence>
<evidence type="ECO:0000256" key="1">
    <source>
        <dbReference type="SAM" id="MobiDB-lite"/>
    </source>
</evidence>
<dbReference type="Proteomes" id="UP000041254">
    <property type="component" value="Unassembled WGS sequence"/>
</dbReference>
<feature type="region of interest" description="Disordered" evidence="1">
    <location>
        <begin position="343"/>
        <end position="392"/>
    </location>
</feature>
<keyword evidence="2" id="KW-0472">Membrane</keyword>
<feature type="region of interest" description="Disordered" evidence="1">
    <location>
        <begin position="500"/>
        <end position="532"/>
    </location>
</feature>
<dbReference type="EMBL" id="CDMY01000320">
    <property type="protein sequence ID" value="CEM02186.1"/>
    <property type="molecule type" value="Genomic_DNA"/>
</dbReference>
<dbReference type="InParanoid" id="A0A0G4EVR3"/>
<reference evidence="3 4" key="1">
    <citation type="submission" date="2014-11" db="EMBL/GenBank/DDBJ databases">
        <authorList>
            <person name="Zhu J."/>
            <person name="Qi W."/>
            <person name="Song R."/>
        </authorList>
    </citation>
    <scope>NUCLEOTIDE SEQUENCE [LARGE SCALE GENOMIC DNA]</scope>
</reference>
<feature type="compositionally biased region" description="Low complexity" evidence="1">
    <location>
        <begin position="286"/>
        <end position="309"/>
    </location>
</feature>
<keyword evidence="2" id="KW-0812">Transmembrane</keyword>
<name>A0A0G4EVR3_VITBC</name>
<accession>A0A0G4EVR3</accession>
<organism evidence="3 4">
    <name type="scientific">Vitrella brassicaformis (strain CCMP3155)</name>
    <dbReference type="NCBI Taxonomy" id="1169540"/>
    <lineage>
        <taxon>Eukaryota</taxon>
        <taxon>Sar</taxon>
        <taxon>Alveolata</taxon>
        <taxon>Colpodellida</taxon>
        <taxon>Vitrellaceae</taxon>
        <taxon>Vitrella</taxon>
    </lineage>
</organism>
<dbReference type="AlphaFoldDB" id="A0A0G4EVR3"/>
<evidence type="ECO:0000313" key="4">
    <source>
        <dbReference type="Proteomes" id="UP000041254"/>
    </source>
</evidence>
<proteinExistence type="predicted"/>
<feature type="compositionally biased region" description="Basic residues" evidence="1">
    <location>
        <begin position="509"/>
        <end position="532"/>
    </location>
</feature>
<dbReference type="VEuPathDB" id="CryptoDB:Vbra_13495"/>
<gene>
    <name evidence="3" type="ORF">Vbra_13495</name>
</gene>
<feature type="region of interest" description="Disordered" evidence="1">
    <location>
        <begin position="285"/>
        <end position="309"/>
    </location>
</feature>